<sequence>RVDPRSNIPADNIIQMFLGGLKGENAKFVTILSPVTLDEAIEGARKAELGEYFGRYAKGEKEKPRFTLAKYSVGTSETNLICFRCKEVSHVSRGLQDEYRYESKTTQIRRMRQHCNNNVDSPDEATLR</sequence>
<dbReference type="Proteomes" id="UP000789860">
    <property type="component" value="Unassembled WGS sequence"/>
</dbReference>
<comment type="caution">
    <text evidence="1">The sequence shown here is derived from an EMBL/GenBank/DDBJ whole genome shotgun (WGS) entry which is preliminary data.</text>
</comment>
<proteinExistence type="predicted"/>
<evidence type="ECO:0000313" key="2">
    <source>
        <dbReference type="Proteomes" id="UP000789860"/>
    </source>
</evidence>
<evidence type="ECO:0000313" key="1">
    <source>
        <dbReference type="EMBL" id="CAG8491609.1"/>
    </source>
</evidence>
<feature type="non-terminal residue" evidence="1">
    <location>
        <position position="1"/>
    </location>
</feature>
<protein>
    <submittedName>
        <fullName evidence="1">6455_t:CDS:1</fullName>
    </submittedName>
</protein>
<name>A0ACA9KVA4_9GLOM</name>
<dbReference type="EMBL" id="CAJVPM010002721">
    <property type="protein sequence ID" value="CAG8491609.1"/>
    <property type="molecule type" value="Genomic_DNA"/>
</dbReference>
<gene>
    <name evidence="1" type="ORF">SCALOS_LOCUS2847</name>
</gene>
<keyword evidence="2" id="KW-1185">Reference proteome</keyword>
<organism evidence="1 2">
    <name type="scientific">Scutellospora calospora</name>
    <dbReference type="NCBI Taxonomy" id="85575"/>
    <lineage>
        <taxon>Eukaryota</taxon>
        <taxon>Fungi</taxon>
        <taxon>Fungi incertae sedis</taxon>
        <taxon>Mucoromycota</taxon>
        <taxon>Glomeromycotina</taxon>
        <taxon>Glomeromycetes</taxon>
        <taxon>Diversisporales</taxon>
        <taxon>Gigasporaceae</taxon>
        <taxon>Scutellospora</taxon>
    </lineage>
</organism>
<accession>A0ACA9KVA4</accession>
<reference evidence="1" key="1">
    <citation type="submission" date="2021-06" db="EMBL/GenBank/DDBJ databases">
        <authorList>
            <person name="Kallberg Y."/>
            <person name="Tangrot J."/>
            <person name="Rosling A."/>
        </authorList>
    </citation>
    <scope>NUCLEOTIDE SEQUENCE</scope>
    <source>
        <strain evidence="1">AU212A</strain>
    </source>
</reference>